<dbReference type="GO" id="GO:0003341">
    <property type="term" value="P:cilium movement"/>
    <property type="evidence" value="ECO:0007669"/>
    <property type="project" value="InterPro"/>
</dbReference>
<dbReference type="EMBL" id="CAJZBQ010000063">
    <property type="protein sequence ID" value="CAG9336031.1"/>
    <property type="molecule type" value="Genomic_DNA"/>
</dbReference>
<evidence type="ECO:0000313" key="2">
    <source>
        <dbReference type="EMBL" id="CAG9336031.1"/>
    </source>
</evidence>
<name>A0AAU9KPG9_9CILI</name>
<protein>
    <submittedName>
        <fullName evidence="2">Uncharacterized protein</fullName>
    </submittedName>
</protein>
<dbReference type="GO" id="GO:0097542">
    <property type="term" value="C:ciliary tip"/>
    <property type="evidence" value="ECO:0007669"/>
    <property type="project" value="TreeGrafter"/>
</dbReference>
<comment type="caution">
    <text evidence="2">The sequence shown here is derived from an EMBL/GenBank/DDBJ whole genome shotgun (WGS) entry which is preliminary data.</text>
</comment>
<proteinExistence type="predicted"/>
<dbReference type="GO" id="GO:0036158">
    <property type="term" value="P:outer dynein arm assembly"/>
    <property type="evidence" value="ECO:0007669"/>
    <property type="project" value="InterPro"/>
</dbReference>
<dbReference type="AlphaFoldDB" id="A0AAU9KPG9"/>
<dbReference type="Proteomes" id="UP001162131">
    <property type="component" value="Unassembled WGS sequence"/>
</dbReference>
<dbReference type="InterPro" id="IPR033192">
    <property type="entry name" value="ODAD3"/>
</dbReference>
<organism evidence="2 3">
    <name type="scientific">Blepharisma stoltei</name>
    <dbReference type="NCBI Taxonomy" id="1481888"/>
    <lineage>
        <taxon>Eukaryota</taxon>
        <taxon>Sar</taxon>
        <taxon>Alveolata</taxon>
        <taxon>Ciliophora</taxon>
        <taxon>Postciliodesmatophora</taxon>
        <taxon>Heterotrichea</taxon>
        <taxon>Heterotrichida</taxon>
        <taxon>Blepharismidae</taxon>
        <taxon>Blepharisma</taxon>
    </lineage>
</organism>
<dbReference type="GO" id="GO:0036064">
    <property type="term" value="C:ciliary basal body"/>
    <property type="evidence" value="ECO:0007669"/>
    <property type="project" value="TreeGrafter"/>
</dbReference>
<keyword evidence="3" id="KW-1185">Reference proteome</keyword>
<sequence>MRPATANPVSQTFQHIKTRSFTPNFSFFSTSRKHARNASQLDSYIAPLAGVRNSQFPPKEGEKREIGEHLGALKKRLNSYKEDFEKTDKKLEALNLQFSQYNAIEESCLARISRQEGKIKSLTEKTEETKNLQINEDFNRQVNLHILERMRQTKIHLDFQKQSLLEQLKLKNYYLKDEKRKQLVSRDGMYKGIVAYKNLRQNVSDEQKAHNMQLEIVEKDYKFTIGANDRREDRKHRQEEISEAAANEDRDMRYNKMREALLLNKTWYKHLGNTLKVQTERSKSIEEAFQKIRAVTGLYDIQEVVQRFLTREQSYAQLSSMVTESKAICDNYKKKNTELVKIIHEFKLADQANKKVNKENLKNQIAKCSENLGKEKEKFFRLTETRTNTLLWGRKMLGKFNKNYKDEGSDNVKEVMISLAKEVKLAVSKAKELNLPLNIVKKESFTEIQGIFKGFSQAQKEKMLRVDPKEIIKKEASIEDLSPAVFTAEITEEPSDKKYKINPYAPEKEINSSFRRVKYDKHK</sequence>
<evidence type="ECO:0000256" key="1">
    <source>
        <dbReference type="SAM" id="Coils"/>
    </source>
</evidence>
<feature type="coiled-coil region" evidence="1">
    <location>
        <begin position="351"/>
        <end position="378"/>
    </location>
</feature>
<dbReference type="PANTHER" id="PTHR46518:SF1">
    <property type="entry name" value="OUTER DYNEIN ARM-DOCKING COMPLEX SUBUNIT 3"/>
    <property type="match status" value="1"/>
</dbReference>
<feature type="coiled-coil region" evidence="1">
    <location>
        <begin position="70"/>
        <end position="132"/>
    </location>
</feature>
<gene>
    <name evidence="2" type="ORF">BSTOLATCC_MIC65338</name>
</gene>
<keyword evidence="1" id="KW-0175">Coiled coil</keyword>
<evidence type="ECO:0000313" key="3">
    <source>
        <dbReference type="Proteomes" id="UP001162131"/>
    </source>
</evidence>
<dbReference type="PANTHER" id="PTHR46518">
    <property type="entry name" value="COILED-COIL DOMAIN-CONTAINING PROTEIN 151"/>
    <property type="match status" value="1"/>
</dbReference>
<accession>A0AAU9KPG9</accession>
<reference evidence="2" key="1">
    <citation type="submission" date="2021-09" db="EMBL/GenBank/DDBJ databases">
        <authorList>
            <consortium name="AG Swart"/>
            <person name="Singh M."/>
            <person name="Singh A."/>
            <person name="Seah K."/>
            <person name="Emmerich C."/>
        </authorList>
    </citation>
    <scope>NUCLEOTIDE SEQUENCE</scope>
    <source>
        <strain evidence="2">ATCC30299</strain>
    </source>
</reference>
<dbReference type="GO" id="GO:0035253">
    <property type="term" value="C:ciliary rootlet"/>
    <property type="evidence" value="ECO:0007669"/>
    <property type="project" value="TreeGrafter"/>
</dbReference>